<keyword evidence="2" id="KW-1185">Reference proteome</keyword>
<comment type="caution">
    <text evidence="1">The sequence shown here is derived from an EMBL/GenBank/DDBJ whole genome shotgun (WGS) entry which is preliminary data.</text>
</comment>
<dbReference type="Proteomes" id="UP000708208">
    <property type="component" value="Unassembled WGS sequence"/>
</dbReference>
<gene>
    <name evidence="1" type="ORF">AFUS01_LOCUS5398</name>
</gene>
<reference evidence="1" key="1">
    <citation type="submission" date="2021-06" db="EMBL/GenBank/DDBJ databases">
        <authorList>
            <person name="Hodson N. C."/>
            <person name="Mongue J. A."/>
            <person name="Jaron S. K."/>
        </authorList>
    </citation>
    <scope>NUCLEOTIDE SEQUENCE</scope>
</reference>
<evidence type="ECO:0000313" key="1">
    <source>
        <dbReference type="EMBL" id="CAG7715092.1"/>
    </source>
</evidence>
<organism evidence="1 2">
    <name type="scientific">Allacma fusca</name>
    <dbReference type="NCBI Taxonomy" id="39272"/>
    <lineage>
        <taxon>Eukaryota</taxon>
        <taxon>Metazoa</taxon>
        <taxon>Ecdysozoa</taxon>
        <taxon>Arthropoda</taxon>
        <taxon>Hexapoda</taxon>
        <taxon>Collembola</taxon>
        <taxon>Symphypleona</taxon>
        <taxon>Sminthuridae</taxon>
        <taxon>Allacma</taxon>
    </lineage>
</organism>
<protein>
    <submittedName>
        <fullName evidence="1">Uncharacterized protein</fullName>
    </submittedName>
</protein>
<sequence>MNKYIALTFLTALVAIAIANIFGVPGAHANIRQLSFLGEADWDRCIINFEAFSEHVASLQESTNRQSIFACQDNLQEVQESFANVMESCLVEIMADRRALGES</sequence>
<accession>A0A8J2JKD8</accession>
<dbReference type="EMBL" id="CAJVCH010034460">
    <property type="protein sequence ID" value="CAG7715092.1"/>
    <property type="molecule type" value="Genomic_DNA"/>
</dbReference>
<name>A0A8J2JKD8_9HEXA</name>
<evidence type="ECO:0000313" key="2">
    <source>
        <dbReference type="Proteomes" id="UP000708208"/>
    </source>
</evidence>
<dbReference type="AlphaFoldDB" id="A0A8J2JKD8"/>
<proteinExistence type="predicted"/>